<dbReference type="STRING" id="13333.W1P9Y7"/>
<dbReference type="Pfam" id="PF02567">
    <property type="entry name" value="PhzC-PhzF"/>
    <property type="match status" value="1"/>
</dbReference>
<organism evidence="4 5">
    <name type="scientific">Amborella trichopoda</name>
    <dbReference type="NCBI Taxonomy" id="13333"/>
    <lineage>
        <taxon>Eukaryota</taxon>
        <taxon>Viridiplantae</taxon>
        <taxon>Streptophyta</taxon>
        <taxon>Embryophyta</taxon>
        <taxon>Tracheophyta</taxon>
        <taxon>Spermatophyta</taxon>
        <taxon>Magnoliopsida</taxon>
        <taxon>Amborellales</taxon>
        <taxon>Amborellaceae</taxon>
        <taxon>Amborella</taxon>
    </lineage>
</organism>
<dbReference type="PANTHER" id="PTHR13774">
    <property type="entry name" value="PHENAZINE BIOSYNTHESIS PROTEIN"/>
    <property type="match status" value="1"/>
</dbReference>
<accession>W1P9Y7</accession>
<comment type="similarity">
    <text evidence="1">Belongs to the PhzF family.</text>
</comment>
<dbReference type="PANTHER" id="PTHR13774:SF17">
    <property type="entry name" value="PHENAZINE BIOSYNTHESIS-LIKE DOMAIN-CONTAINING PROTEIN"/>
    <property type="match status" value="1"/>
</dbReference>
<name>W1P9Y7_AMBTC</name>
<feature type="active site" evidence="3">
    <location>
        <position position="56"/>
    </location>
</feature>
<sequence length="295" mass="32507">MDSGPWLSDEPGTKYAQINAFSDRPFGGNPAAVCYLTEKKSDKWMQLVAREFNLSETAFLLKIPDVAANNEFSLRWFTPKVEYDLCGHATLASAHFLFTYGFVDTEIIKFHTKSGILTAKKARDGAGSPDMIELDFPVVPLLECDAEDVEKLKSALGDVEMVWSGKPMSGGYVVELSSNEEVKRLQPRFDKMLDFHGNGGLTVTAAGGHDNKLDMTSRFFCPKAGVLEDPVTGSAHCALAPYWESKLQKNILNAFQASERGGNLCLVYDKVENRVKLLGHSVTIMKGILLDHGAY</sequence>
<dbReference type="AlphaFoldDB" id="W1P9Y7"/>
<protein>
    <submittedName>
        <fullName evidence="4">Uncharacterized protein</fullName>
    </submittedName>
</protein>
<dbReference type="PIRSF" id="PIRSF016184">
    <property type="entry name" value="PhzC_PhzF"/>
    <property type="match status" value="1"/>
</dbReference>
<evidence type="ECO:0000313" key="5">
    <source>
        <dbReference type="Proteomes" id="UP000017836"/>
    </source>
</evidence>
<gene>
    <name evidence="4" type="ORF">AMTR_s00078p00113510</name>
</gene>
<dbReference type="Gramene" id="ERN03805">
    <property type="protein sequence ID" value="ERN03805"/>
    <property type="gene ID" value="AMTR_s00078p00113510"/>
</dbReference>
<dbReference type="NCBIfam" id="TIGR00654">
    <property type="entry name" value="PhzF_family"/>
    <property type="match status" value="1"/>
</dbReference>
<dbReference type="GO" id="GO:0016853">
    <property type="term" value="F:isomerase activity"/>
    <property type="evidence" value="ECO:0000318"/>
    <property type="project" value="GO_Central"/>
</dbReference>
<reference evidence="5" key="1">
    <citation type="journal article" date="2013" name="Science">
        <title>The Amborella genome and the evolution of flowering plants.</title>
        <authorList>
            <consortium name="Amborella Genome Project"/>
        </authorList>
    </citation>
    <scope>NUCLEOTIDE SEQUENCE [LARGE SCALE GENOMIC DNA]</scope>
</reference>
<dbReference type="eggNOG" id="KOG3033">
    <property type="taxonomic scope" value="Eukaryota"/>
</dbReference>
<dbReference type="HOGENOM" id="CLU_048756_2_0_1"/>
<dbReference type="Gene3D" id="3.10.310.10">
    <property type="entry name" value="Diaminopimelate Epimerase, Chain A, domain 1"/>
    <property type="match status" value="2"/>
</dbReference>
<dbReference type="OrthoDB" id="75169at2759"/>
<dbReference type="Proteomes" id="UP000017836">
    <property type="component" value="Unassembled WGS sequence"/>
</dbReference>
<evidence type="ECO:0000313" key="4">
    <source>
        <dbReference type="EMBL" id="ERN03805.1"/>
    </source>
</evidence>
<dbReference type="GO" id="GO:0005737">
    <property type="term" value="C:cytoplasm"/>
    <property type="evidence" value="ECO:0000318"/>
    <property type="project" value="GO_Central"/>
</dbReference>
<dbReference type="InterPro" id="IPR003719">
    <property type="entry name" value="Phenazine_PhzF-like"/>
</dbReference>
<dbReference type="KEGG" id="atr:18431956"/>
<dbReference type="SUPFAM" id="SSF54506">
    <property type="entry name" value="Diaminopimelate epimerase-like"/>
    <property type="match status" value="1"/>
</dbReference>
<dbReference type="EMBL" id="KI394330">
    <property type="protein sequence ID" value="ERN03805.1"/>
    <property type="molecule type" value="Genomic_DNA"/>
</dbReference>
<evidence type="ECO:0000256" key="3">
    <source>
        <dbReference type="PIRSR" id="PIRSR016184-1"/>
    </source>
</evidence>
<keyword evidence="2" id="KW-0413">Isomerase</keyword>
<evidence type="ECO:0000256" key="2">
    <source>
        <dbReference type="ARBA" id="ARBA00023235"/>
    </source>
</evidence>
<keyword evidence="5" id="KW-1185">Reference proteome</keyword>
<dbReference type="OMA" id="LVECDAI"/>
<proteinExistence type="inferred from homology"/>
<evidence type="ECO:0000256" key="1">
    <source>
        <dbReference type="ARBA" id="ARBA00008270"/>
    </source>
</evidence>